<proteinExistence type="predicted"/>
<protein>
    <submittedName>
        <fullName evidence="1">Uncharacterized protein</fullName>
    </submittedName>
</protein>
<name>A0ABP1BBY2_9BRYO</name>
<sequence>MSPTWWNAWFNYLSEDQKDGNNIRDLILSKLPIAKFYAVGCVPMYKKAMFNISLNPILQRHLSHCKEYFLSSFCIIEKDLKIGKPSQANQQVGLVKQPYVQLELVTKNDDLEFGCAILTFRVVNVNDLFRQIHAYHIANKKWVVMPSLNFLPPKVNGMLAGEGGLFLLFGDIIPYEDPMAIKPKPLEINVDDGNKLVDENKHVDGGKPIHKKSIEKNLGNDDIKPSLKPKLKKKISLQIDKSFEEGVEGVDNEEKPNDDKLLKNKKKIVDEEKKPKVKIIVEFPPQHLIIICNPISRTFRILPPMHCNLENMVARLVVNPMSNSYVAYIVGFHRRIRECLDPEGMRLAIYKSVHQIWRIFNLPACKLFRPGQSNYSRALPLVTKLFEGPTLFLGAEVMTQKTGVYAPVILSYRLCTRTWKAYEWPSASVTEFPQVVECNNELYIVARGVVEPLTMNIWKFIPHVYDIPSCQLVTMMPPNLFASCFTKQYRKSEFDCVSSMECISFISRENATSIVSYNVKTNKWMDPPLLRYPGFSKGQTFLGNWHYEPSPYAQV</sequence>
<dbReference type="InterPro" id="IPR050796">
    <property type="entry name" value="SCF_F-box_component"/>
</dbReference>
<evidence type="ECO:0000313" key="1">
    <source>
        <dbReference type="EMBL" id="CAK9872787.1"/>
    </source>
</evidence>
<gene>
    <name evidence="1" type="ORF">CSSPJE1EN2_LOCUS15357</name>
</gene>
<accession>A0ABP1BBY2</accession>
<keyword evidence="2" id="KW-1185">Reference proteome</keyword>
<dbReference type="InterPro" id="IPR015915">
    <property type="entry name" value="Kelch-typ_b-propeller"/>
</dbReference>
<reference evidence="1" key="1">
    <citation type="submission" date="2024-03" db="EMBL/GenBank/DDBJ databases">
        <authorList>
            <consortium name="ELIXIR-Norway"/>
            <consortium name="Elixir Norway"/>
        </authorList>
    </citation>
    <scope>NUCLEOTIDE SEQUENCE</scope>
</reference>
<organism evidence="1 2">
    <name type="scientific">Sphagnum jensenii</name>
    <dbReference type="NCBI Taxonomy" id="128206"/>
    <lineage>
        <taxon>Eukaryota</taxon>
        <taxon>Viridiplantae</taxon>
        <taxon>Streptophyta</taxon>
        <taxon>Embryophyta</taxon>
        <taxon>Bryophyta</taxon>
        <taxon>Sphagnophytina</taxon>
        <taxon>Sphagnopsida</taxon>
        <taxon>Sphagnales</taxon>
        <taxon>Sphagnaceae</taxon>
        <taxon>Sphagnum</taxon>
    </lineage>
</organism>
<dbReference type="PANTHER" id="PTHR31672">
    <property type="entry name" value="BNACNNG10540D PROTEIN"/>
    <property type="match status" value="1"/>
</dbReference>
<dbReference type="Proteomes" id="UP001497522">
    <property type="component" value="Chromosome 3"/>
</dbReference>
<dbReference type="EMBL" id="OZ023704">
    <property type="protein sequence ID" value="CAK9872787.1"/>
    <property type="molecule type" value="Genomic_DNA"/>
</dbReference>
<evidence type="ECO:0000313" key="2">
    <source>
        <dbReference type="Proteomes" id="UP001497522"/>
    </source>
</evidence>
<dbReference type="SUPFAM" id="SSF117281">
    <property type="entry name" value="Kelch motif"/>
    <property type="match status" value="1"/>
</dbReference>